<proteinExistence type="predicted"/>
<accession>A0A6A4T5S9</accession>
<organism evidence="1 2">
    <name type="scientific">Scophthalmus maximus</name>
    <name type="common">Turbot</name>
    <name type="synonym">Psetta maxima</name>
    <dbReference type="NCBI Taxonomy" id="52904"/>
    <lineage>
        <taxon>Eukaryota</taxon>
        <taxon>Metazoa</taxon>
        <taxon>Chordata</taxon>
        <taxon>Craniata</taxon>
        <taxon>Vertebrata</taxon>
        <taxon>Euteleostomi</taxon>
        <taxon>Actinopterygii</taxon>
        <taxon>Neopterygii</taxon>
        <taxon>Teleostei</taxon>
        <taxon>Neoteleostei</taxon>
        <taxon>Acanthomorphata</taxon>
        <taxon>Carangaria</taxon>
        <taxon>Pleuronectiformes</taxon>
        <taxon>Pleuronectoidei</taxon>
        <taxon>Scophthalmidae</taxon>
        <taxon>Scophthalmus</taxon>
    </lineage>
</organism>
<reference evidence="1 2" key="1">
    <citation type="submission" date="2019-06" db="EMBL/GenBank/DDBJ databases">
        <title>Draft genomes of female and male turbot (Scophthalmus maximus).</title>
        <authorList>
            <person name="Xu H."/>
            <person name="Xu X.-W."/>
            <person name="Shao C."/>
            <person name="Chen S."/>
        </authorList>
    </citation>
    <scope>NUCLEOTIDE SEQUENCE [LARGE SCALE GENOMIC DNA]</scope>
    <source>
        <strain evidence="1">Ysfricsl-2016a</strain>
        <tissue evidence="1">Blood</tissue>
    </source>
</reference>
<dbReference type="EMBL" id="VEVO01000007">
    <property type="protein sequence ID" value="KAF0040279.1"/>
    <property type="molecule type" value="Genomic_DNA"/>
</dbReference>
<gene>
    <name evidence="1" type="ORF">F2P81_008514</name>
</gene>
<name>A0A6A4T5S9_SCOMX</name>
<protein>
    <submittedName>
        <fullName evidence="1">Uncharacterized protein</fullName>
    </submittedName>
</protein>
<evidence type="ECO:0000313" key="1">
    <source>
        <dbReference type="EMBL" id="KAF0040279.1"/>
    </source>
</evidence>
<dbReference type="AlphaFoldDB" id="A0A6A4T5S9"/>
<evidence type="ECO:0000313" key="2">
    <source>
        <dbReference type="Proteomes" id="UP000438429"/>
    </source>
</evidence>
<sequence length="140" mass="16002">MFVFVPLVINMREFNRLEDSFIHIELQVKRDDLHDGWRRALPSHEQPDLRQHHERPVVGVPTFSCRVSDDVWENWSAPLVLRSSVVSRVRVGFVSVTPGLGDGPYLQILEQPKQLRFQTSGLIISSSVMSQTLSVMTSFS</sequence>
<comment type="caution">
    <text evidence="1">The sequence shown here is derived from an EMBL/GenBank/DDBJ whole genome shotgun (WGS) entry which is preliminary data.</text>
</comment>
<dbReference type="Proteomes" id="UP000438429">
    <property type="component" value="Unassembled WGS sequence"/>
</dbReference>